<dbReference type="InterPro" id="IPR041046">
    <property type="entry name" value="FERM_F2"/>
</dbReference>
<dbReference type="InterPro" id="IPR017441">
    <property type="entry name" value="Protein_kinase_ATP_BS"/>
</dbReference>
<dbReference type="InterPro" id="IPR020635">
    <property type="entry name" value="Tyr_kinase_cat_dom"/>
</dbReference>
<keyword evidence="6 10" id="KW-0067">ATP-binding</keyword>
<feature type="domain" description="Protein kinase" evidence="14">
    <location>
        <begin position="905"/>
        <end position="1179"/>
    </location>
</feature>
<gene>
    <name evidence="16" type="ORF">QQF64_014447</name>
</gene>
<evidence type="ECO:0000256" key="7">
    <source>
        <dbReference type="ARBA" id="ARBA00022999"/>
    </source>
</evidence>
<evidence type="ECO:0000256" key="9">
    <source>
        <dbReference type="ARBA" id="ARBA00051245"/>
    </source>
</evidence>
<evidence type="ECO:0000256" key="3">
    <source>
        <dbReference type="ARBA" id="ARBA00022737"/>
    </source>
</evidence>
<dbReference type="InterPro" id="IPR035963">
    <property type="entry name" value="FERM_2"/>
</dbReference>
<keyword evidence="5 10" id="KW-0418">Kinase</keyword>
<sequence length="1185" mass="135302">MCKTAACNHSVSLENDVETLPREVDYQNLTIISFIGSESRRNDRSTEGVGMEFCRDLINKVLKKKKSIMASSVILQGLEIHFYLPETHQIIRLSGSFTAEELCVEAAKKLGISPLCSSLFALYDEFSKIWYPPNHLFNIDNTTKLKLYYRMRFYFTNWHGSSRTTPPVFRHSLKRGTESTGTAVLDVASLTYLYAQSQCDFHSGLALLRSARNENDVQQIENECLGMAVMAISHDSIEKKLPVSEFEYKNYIPKVLYKSIRHRNVLTRLRISNVFKVFLEEFTKNTVQNNGISAHDLKVKYMSTLETLTKHFGQEVFEPTSLIIHENEQVITDSSAAGAHYKILVSGTSGIHWCKVPKEASSDPWTKERGKSKRDSKKLNKAESLDAEEDKWTLFSDFNEITHLLNKSNVVTIHKQDNKNMELELASHEEALSFASLVDGYFRLTVDAHHFLCKDVAPVSLENNLREGCHGPINTEYAIHKLKQEGYEEGMYLLRWSTHDFDHVLLTVICNERDCQSSITKTFKNFQIEVSAQGFHLTGTDIVKPTLRELTNHLSGQCLTTDHTSLRLECGCPPQPKEQSNLVMMTRKDSALPHSPFINSVHGILKILRNDITQEKHLGQGTRTNIYAGKLKLRNEDDEGLSDSEMVEVVLKVLTAGHISAFLDTVSVMQQISHKHMVLMYGICMHSMDIIMVEEFVQHGPLDLFMRNHRSELTPSWKFQVAEQLSSVLSYLEDKKLVHGYVCAKNVLLKLDGLDGQGGPFIKLSDPGLSIAVLSQTECIDRIPWIAPECVKNSKALSIAADKWGFGTTLWEICYNGEVPLCEKKLSEKERFYEVCGTLVTPSISELANLISQCMNYDPKKRPFFRAIVRELGRIKEQHEKDLQLISGAIPPQETDPTDFKRRFLKKIRKLGEGNFGMVELCLYDPKGDQTGELVAVKSLKTENESSNLRREISTIRNLYHENIVKYKGICNDEGGTNIKLIMEYLPAGSLKEYLPRNKSSIDQKRLLLYAVQICQGMEYLGSQNYIHRDLAARNILVENESLVKIGDFGLTKSIKDDKEYYKVTEEQDSPVYWYAPECLINRKFYKASDVWSFGVTLYEIMTYCDRENSPPQVFLQTIGRSHGQMTMARLVEALEKGWRMPRPDSCPELVYTQMRRCWSHAPENRADFKSLMKEFEFLLTRETI</sequence>
<comment type="caution">
    <text evidence="16">The sequence shown here is derived from an EMBL/GenBank/DDBJ whole genome shotgun (WGS) entry which is preliminary data.</text>
</comment>
<dbReference type="SMART" id="SM00219">
    <property type="entry name" value="TyrKc"/>
    <property type="match status" value="2"/>
</dbReference>
<feature type="domain" description="FERM" evidence="15">
    <location>
        <begin position="76"/>
        <end position="449"/>
    </location>
</feature>
<dbReference type="PRINTS" id="PR01824">
    <property type="entry name" value="JANUSKINASE1"/>
</dbReference>
<dbReference type="InterPro" id="IPR011009">
    <property type="entry name" value="Kinase-like_dom_sf"/>
</dbReference>
<evidence type="ECO:0000256" key="4">
    <source>
        <dbReference type="ARBA" id="ARBA00022741"/>
    </source>
</evidence>
<dbReference type="SUPFAM" id="SSF50729">
    <property type="entry name" value="PH domain-like"/>
    <property type="match status" value="1"/>
</dbReference>
<reference evidence="16 17" key="1">
    <citation type="submission" date="2023-09" db="EMBL/GenBank/DDBJ databases">
        <authorList>
            <person name="Wang M."/>
        </authorList>
    </citation>
    <scope>NUCLEOTIDE SEQUENCE [LARGE SCALE GENOMIC DNA]</scope>
    <source>
        <strain evidence="16">GT-2023</strain>
        <tissue evidence="16">Liver</tissue>
    </source>
</reference>
<dbReference type="Pfam" id="PF21990">
    <property type="entry name" value="SH2_1"/>
    <property type="match status" value="1"/>
</dbReference>
<dbReference type="InterPro" id="IPR000299">
    <property type="entry name" value="FERM_domain"/>
</dbReference>
<protein>
    <recommendedName>
        <fullName evidence="10 12">Tyrosine-protein kinase</fullName>
        <ecNumber evidence="10 12">2.7.10.2</ecNumber>
    </recommendedName>
</protein>
<dbReference type="Gene3D" id="1.10.510.10">
    <property type="entry name" value="Transferase(Phosphotransferase) domain 1"/>
    <property type="match status" value="2"/>
</dbReference>
<organism evidence="16 17">
    <name type="scientific">Cirrhinus molitorella</name>
    <name type="common">mud carp</name>
    <dbReference type="NCBI Taxonomy" id="172907"/>
    <lineage>
        <taxon>Eukaryota</taxon>
        <taxon>Metazoa</taxon>
        <taxon>Chordata</taxon>
        <taxon>Craniata</taxon>
        <taxon>Vertebrata</taxon>
        <taxon>Euteleostomi</taxon>
        <taxon>Actinopterygii</taxon>
        <taxon>Neopterygii</taxon>
        <taxon>Teleostei</taxon>
        <taxon>Ostariophysi</taxon>
        <taxon>Cypriniformes</taxon>
        <taxon>Cyprinidae</taxon>
        <taxon>Labeoninae</taxon>
        <taxon>Labeonini</taxon>
        <taxon>Cirrhinus</taxon>
    </lineage>
</organism>
<comment type="similarity">
    <text evidence="10">Belongs to the protein kinase superfamily. Tyr protein kinase family. JAK subfamily.</text>
</comment>
<dbReference type="InterPro" id="IPR001245">
    <property type="entry name" value="Ser-Thr/Tyr_kinase_cat_dom"/>
</dbReference>
<dbReference type="InterPro" id="IPR000980">
    <property type="entry name" value="SH2"/>
</dbReference>
<evidence type="ECO:0000256" key="10">
    <source>
        <dbReference type="PIRNR" id="PIRNR000636"/>
    </source>
</evidence>
<dbReference type="Pfam" id="PF18377">
    <property type="entry name" value="FERM_F2"/>
    <property type="match status" value="1"/>
</dbReference>
<keyword evidence="4 10" id="KW-0547">Nucleotide-binding</keyword>
<feature type="binding site" evidence="11">
    <location>
        <position position="938"/>
    </location>
    <ligand>
        <name>ATP</name>
        <dbReference type="ChEBI" id="CHEBI:30616"/>
    </ligand>
</feature>
<dbReference type="SMART" id="SM00252">
    <property type="entry name" value="SH2"/>
    <property type="match status" value="1"/>
</dbReference>
<dbReference type="SUPFAM" id="SSF47031">
    <property type="entry name" value="Second domain of FERM"/>
    <property type="match status" value="1"/>
</dbReference>
<dbReference type="InterPro" id="IPR008266">
    <property type="entry name" value="Tyr_kinase_AS"/>
</dbReference>
<evidence type="ECO:0000256" key="2">
    <source>
        <dbReference type="ARBA" id="ARBA00022679"/>
    </source>
</evidence>
<evidence type="ECO:0000259" key="14">
    <source>
        <dbReference type="PROSITE" id="PS50011"/>
    </source>
</evidence>
<keyword evidence="7" id="KW-0727">SH2 domain</keyword>
<feature type="region of interest" description="Disordered" evidence="13">
    <location>
        <begin position="361"/>
        <end position="382"/>
    </location>
</feature>
<dbReference type="InterPro" id="IPR041155">
    <property type="entry name" value="FERM_F1"/>
</dbReference>
<keyword evidence="3" id="KW-0677">Repeat</keyword>
<accession>A0ABR3NSL9</accession>
<comment type="catalytic activity">
    <reaction evidence="9 10 12">
        <text>L-tyrosyl-[protein] + ATP = O-phospho-L-tyrosyl-[protein] + ADP + H(+)</text>
        <dbReference type="Rhea" id="RHEA:10596"/>
        <dbReference type="Rhea" id="RHEA-COMP:10136"/>
        <dbReference type="Rhea" id="RHEA-COMP:20101"/>
        <dbReference type="ChEBI" id="CHEBI:15378"/>
        <dbReference type="ChEBI" id="CHEBI:30616"/>
        <dbReference type="ChEBI" id="CHEBI:46858"/>
        <dbReference type="ChEBI" id="CHEBI:61978"/>
        <dbReference type="ChEBI" id="CHEBI:456216"/>
        <dbReference type="EC" id="2.7.10.2"/>
    </reaction>
</comment>
<dbReference type="EMBL" id="JAYMGO010000002">
    <property type="protein sequence ID" value="KAL1279847.1"/>
    <property type="molecule type" value="Genomic_DNA"/>
</dbReference>
<dbReference type="InterPro" id="IPR016251">
    <property type="entry name" value="Tyr_kinase_non-rcpt_Jak/Tyk2"/>
</dbReference>
<dbReference type="InterPro" id="IPR000719">
    <property type="entry name" value="Prot_kinase_dom"/>
</dbReference>
<evidence type="ECO:0000256" key="13">
    <source>
        <dbReference type="SAM" id="MobiDB-lite"/>
    </source>
</evidence>
<keyword evidence="2 10" id="KW-0808">Transferase</keyword>
<keyword evidence="1" id="KW-0597">Phosphoprotein</keyword>
<dbReference type="PRINTS" id="PR00109">
    <property type="entry name" value="TYRKINASE"/>
</dbReference>
<dbReference type="Proteomes" id="UP001558613">
    <property type="component" value="Unassembled WGS sequence"/>
</dbReference>
<evidence type="ECO:0000313" key="17">
    <source>
        <dbReference type="Proteomes" id="UP001558613"/>
    </source>
</evidence>
<name>A0ABR3NSL9_9TELE</name>
<evidence type="ECO:0000256" key="8">
    <source>
        <dbReference type="ARBA" id="ARBA00023137"/>
    </source>
</evidence>
<dbReference type="InterPro" id="IPR041381">
    <property type="entry name" value="JAK1-3/TYK2_PHL_dom"/>
</dbReference>
<proteinExistence type="inferred from homology"/>
<evidence type="ECO:0000256" key="6">
    <source>
        <dbReference type="ARBA" id="ARBA00022840"/>
    </source>
</evidence>
<dbReference type="InterPro" id="IPR051286">
    <property type="entry name" value="JAK"/>
</dbReference>
<keyword evidence="8 10" id="KW-0829">Tyrosine-protein kinase</keyword>
<dbReference type="InterPro" id="IPR020776">
    <property type="entry name" value="Tyr_kinase_non-rcpt_Jak1"/>
</dbReference>
<dbReference type="PIRSF" id="PIRSF000636">
    <property type="entry name" value="TyrPK_Jak"/>
    <property type="match status" value="1"/>
</dbReference>
<dbReference type="PANTHER" id="PTHR45807:SF5">
    <property type="entry name" value="TYROSINE-PROTEIN KINASE JAK1"/>
    <property type="match status" value="1"/>
</dbReference>
<dbReference type="PROSITE" id="PS50057">
    <property type="entry name" value="FERM_3"/>
    <property type="match status" value="1"/>
</dbReference>
<evidence type="ECO:0000256" key="1">
    <source>
        <dbReference type="ARBA" id="ARBA00022553"/>
    </source>
</evidence>
<feature type="domain" description="Protein kinase" evidence="14">
    <location>
        <begin position="612"/>
        <end position="875"/>
    </location>
</feature>
<dbReference type="EC" id="2.7.10.2" evidence="10 12"/>
<evidence type="ECO:0000256" key="11">
    <source>
        <dbReference type="PROSITE-ProRule" id="PRU10141"/>
    </source>
</evidence>
<dbReference type="PRINTS" id="PR01823">
    <property type="entry name" value="JANUSKINASE"/>
</dbReference>
<dbReference type="Pfam" id="PF17887">
    <property type="entry name" value="Jak1_Phl"/>
    <property type="match status" value="1"/>
</dbReference>
<dbReference type="Pfam" id="PF18379">
    <property type="entry name" value="FERM_F1"/>
    <property type="match status" value="1"/>
</dbReference>
<keyword evidence="17" id="KW-1185">Reference proteome</keyword>
<dbReference type="SUPFAM" id="SSF56112">
    <property type="entry name" value="Protein kinase-like (PK-like)"/>
    <property type="match status" value="2"/>
</dbReference>
<evidence type="ECO:0000313" key="16">
    <source>
        <dbReference type="EMBL" id="KAL1279847.1"/>
    </source>
</evidence>
<dbReference type="SUPFAM" id="SSF55550">
    <property type="entry name" value="SH2 domain"/>
    <property type="match status" value="1"/>
</dbReference>
<evidence type="ECO:0000259" key="15">
    <source>
        <dbReference type="PROSITE" id="PS50057"/>
    </source>
</evidence>
<dbReference type="InterPro" id="IPR036860">
    <property type="entry name" value="SH2_dom_sf"/>
</dbReference>
<dbReference type="Gene3D" id="3.30.200.20">
    <property type="entry name" value="Phosphorylase Kinase, domain 1"/>
    <property type="match status" value="2"/>
</dbReference>
<dbReference type="InterPro" id="IPR019749">
    <property type="entry name" value="Band_41_domain"/>
</dbReference>
<evidence type="ECO:0000256" key="5">
    <source>
        <dbReference type="ARBA" id="ARBA00022777"/>
    </source>
</evidence>
<dbReference type="PROSITE" id="PS50011">
    <property type="entry name" value="PROTEIN_KINASE_DOM"/>
    <property type="match status" value="2"/>
</dbReference>
<dbReference type="PROSITE" id="PS00109">
    <property type="entry name" value="PROTEIN_KINASE_TYR"/>
    <property type="match status" value="1"/>
</dbReference>
<dbReference type="Pfam" id="PF07714">
    <property type="entry name" value="PK_Tyr_Ser-Thr"/>
    <property type="match status" value="2"/>
</dbReference>
<dbReference type="Gene3D" id="3.30.505.10">
    <property type="entry name" value="SH2 domain"/>
    <property type="match status" value="1"/>
</dbReference>
<evidence type="ECO:0000256" key="12">
    <source>
        <dbReference type="RuleBase" id="RU362096"/>
    </source>
</evidence>
<dbReference type="PANTHER" id="PTHR45807">
    <property type="entry name" value="TYROSINE-PROTEIN KINASE HOPSCOTCH"/>
    <property type="match status" value="1"/>
</dbReference>
<dbReference type="PROSITE" id="PS00107">
    <property type="entry name" value="PROTEIN_KINASE_ATP"/>
    <property type="match status" value="1"/>
</dbReference>
<dbReference type="SMART" id="SM00295">
    <property type="entry name" value="B41"/>
    <property type="match status" value="1"/>
</dbReference>